<protein>
    <submittedName>
        <fullName evidence="2">Uncharacterized protein</fullName>
    </submittedName>
</protein>
<feature type="compositionally biased region" description="Basic and acidic residues" evidence="1">
    <location>
        <begin position="35"/>
        <end position="50"/>
    </location>
</feature>
<accession>A0AAD1WVS9</accession>
<name>A0AAD1WVS9_PELCU</name>
<keyword evidence="3" id="KW-1185">Reference proteome</keyword>
<sequence>MAGMPPSSYTQHLAEIYVRFWKRLEVCAAAAAGEQRSKQRRSGDGVHEDPLGTTSNQAPSPTHLAESQKGFPPKASPKEAEPQTPQIMTNYAELPRASVTF</sequence>
<gene>
    <name evidence="2" type="ORF">PECUL_23A018414</name>
</gene>
<dbReference type="AlphaFoldDB" id="A0AAD1WVS9"/>
<dbReference type="Proteomes" id="UP001295444">
    <property type="component" value="Chromosome 13"/>
</dbReference>
<evidence type="ECO:0000313" key="3">
    <source>
        <dbReference type="Proteomes" id="UP001295444"/>
    </source>
</evidence>
<reference evidence="2" key="1">
    <citation type="submission" date="2022-03" db="EMBL/GenBank/DDBJ databases">
        <authorList>
            <person name="Alioto T."/>
            <person name="Alioto T."/>
            <person name="Gomez Garrido J."/>
        </authorList>
    </citation>
    <scope>NUCLEOTIDE SEQUENCE</scope>
</reference>
<organism evidence="2 3">
    <name type="scientific">Pelobates cultripes</name>
    <name type="common">Western spadefoot toad</name>
    <dbReference type="NCBI Taxonomy" id="61616"/>
    <lineage>
        <taxon>Eukaryota</taxon>
        <taxon>Metazoa</taxon>
        <taxon>Chordata</taxon>
        <taxon>Craniata</taxon>
        <taxon>Vertebrata</taxon>
        <taxon>Euteleostomi</taxon>
        <taxon>Amphibia</taxon>
        <taxon>Batrachia</taxon>
        <taxon>Anura</taxon>
        <taxon>Pelobatoidea</taxon>
        <taxon>Pelobatidae</taxon>
        <taxon>Pelobates</taxon>
    </lineage>
</organism>
<proteinExistence type="predicted"/>
<evidence type="ECO:0000313" key="2">
    <source>
        <dbReference type="EMBL" id="CAH2328433.1"/>
    </source>
</evidence>
<feature type="region of interest" description="Disordered" evidence="1">
    <location>
        <begin position="31"/>
        <end position="101"/>
    </location>
</feature>
<evidence type="ECO:0000256" key="1">
    <source>
        <dbReference type="SAM" id="MobiDB-lite"/>
    </source>
</evidence>
<dbReference type="EMBL" id="OW240924">
    <property type="protein sequence ID" value="CAH2328433.1"/>
    <property type="molecule type" value="Genomic_DNA"/>
</dbReference>